<protein>
    <submittedName>
        <fullName evidence="1">Uncharacterized protein</fullName>
    </submittedName>
</protein>
<keyword evidence="2" id="KW-1185">Reference proteome</keyword>
<gene>
    <name evidence="1" type="ORF">BDFB_011645</name>
</gene>
<dbReference type="AlphaFoldDB" id="A0A482W5H0"/>
<comment type="caution">
    <text evidence="1">The sequence shown here is derived from an EMBL/GenBank/DDBJ whole genome shotgun (WGS) entry which is preliminary data.</text>
</comment>
<reference evidence="1 2" key="1">
    <citation type="submission" date="2017-03" db="EMBL/GenBank/DDBJ databases">
        <title>Genome of the blue death feigning beetle - Asbolus verrucosus.</title>
        <authorList>
            <person name="Rider S.D."/>
        </authorList>
    </citation>
    <scope>NUCLEOTIDE SEQUENCE [LARGE SCALE GENOMIC DNA]</scope>
    <source>
        <strain evidence="1">Butters</strain>
        <tissue evidence="1">Head and leg muscle</tissue>
    </source>
</reference>
<sequence>MVESYFRNARKENREWTYSVPDCVEEFRE</sequence>
<feature type="non-terminal residue" evidence="1">
    <location>
        <position position="29"/>
    </location>
</feature>
<evidence type="ECO:0000313" key="1">
    <source>
        <dbReference type="EMBL" id="RZC39953.1"/>
    </source>
</evidence>
<evidence type="ECO:0000313" key="2">
    <source>
        <dbReference type="Proteomes" id="UP000292052"/>
    </source>
</evidence>
<organism evidence="1 2">
    <name type="scientific">Asbolus verrucosus</name>
    <name type="common">Desert ironclad beetle</name>
    <dbReference type="NCBI Taxonomy" id="1661398"/>
    <lineage>
        <taxon>Eukaryota</taxon>
        <taxon>Metazoa</taxon>
        <taxon>Ecdysozoa</taxon>
        <taxon>Arthropoda</taxon>
        <taxon>Hexapoda</taxon>
        <taxon>Insecta</taxon>
        <taxon>Pterygota</taxon>
        <taxon>Neoptera</taxon>
        <taxon>Endopterygota</taxon>
        <taxon>Coleoptera</taxon>
        <taxon>Polyphaga</taxon>
        <taxon>Cucujiformia</taxon>
        <taxon>Tenebrionidae</taxon>
        <taxon>Pimeliinae</taxon>
        <taxon>Asbolus</taxon>
    </lineage>
</organism>
<dbReference type="EMBL" id="QDEB01030150">
    <property type="protein sequence ID" value="RZC39953.1"/>
    <property type="molecule type" value="Genomic_DNA"/>
</dbReference>
<name>A0A482W5H0_ASBVE</name>
<dbReference type="Proteomes" id="UP000292052">
    <property type="component" value="Unassembled WGS sequence"/>
</dbReference>
<proteinExistence type="predicted"/>
<accession>A0A482W5H0</accession>